<evidence type="ECO:0000313" key="1">
    <source>
        <dbReference type="EMBL" id="RNA24360.1"/>
    </source>
</evidence>
<accession>A0A3M7RLS1</accession>
<organism evidence="1 2">
    <name type="scientific">Brachionus plicatilis</name>
    <name type="common">Marine rotifer</name>
    <name type="synonym">Brachionus muelleri</name>
    <dbReference type="NCBI Taxonomy" id="10195"/>
    <lineage>
        <taxon>Eukaryota</taxon>
        <taxon>Metazoa</taxon>
        <taxon>Spiralia</taxon>
        <taxon>Gnathifera</taxon>
        <taxon>Rotifera</taxon>
        <taxon>Eurotatoria</taxon>
        <taxon>Monogononta</taxon>
        <taxon>Pseudotrocha</taxon>
        <taxon>Ploima</taxon>
        <taxon>Brachionidae</taxon>
        <taxon>Brachionus</taxon>
    </lineage>
</organism>
<protein>
    <submittedName>
        <fullName evidence="1">Uncharacterized protein</fullName>
    </submittedName>
</protein>
<name>A0A3M7RLS1_BRAPC</name>
<sequence length="278" mass="33493">MKSEFNHRYQLNNEFRVDSDASKLIFDLIIEQPKKKAFKFLCMIFNLIHLVSYYCLEFNSANDSCIIRCYLTKILDKFKIYSFFKHPAINVTDFSWANINALMKICFKIIVKKELLYKRPLKTIIYICDTHMLKNIIDETERLIKFQSDQCKNKIKKQFFVDEILTLLSKKIFKSLNFIEFNLKMSNNVSDPIFHFNDETKTQYKTSSPFTHYFEDLFSKNVEKYENDHDDCDSNIYFNNNLWLVIKNRLHLTPLWSRIIFSEFDFDFSRRSNNMIES</sequence>
<dbReference type="AlphaFoldDB" id="A0A3M7RLS1"/>
<dbReference type="Proteomes" id="UP000276133">
    <property type="component" value="Unassembled WGS sequence"/>
</dbReference>
<comment type="caution">
    <text evidence="1">The sequence shown here is derived from an EMBL/GenBank/DDBJ whole genome shotgun (WGS) entry which is preliminary data.</text>
</comment>
<keyword evidence="2" id="KW-1185">Reference proteome</keyword>
<gene>
    <name evidence="1" type="ORF">BpHYR1_029180</name>
</gene>
<dbReference type="EMBL" id="REGN01003137">
    <property type="protein sequence ID" value="RNA24360.1"/>
    <property type="molecule type" value="Genomic_DNA"/>
</dbReference>
<evidence type="ECO:0000313" key="2">
    <source>
        <dbReference type="Proteomes" id="UP000276133"/>
    </source>
</evidence>
<proteinExistence type="predicted"/>
<reference evidence="1 2" key="1">
    <citation type="journal article" date="2018" name="Sci. Rep.">
        <title>Genomic signatures of local adaptation to the degree of environmental predictability in rotifers.</title>
        <authorList>
            <person name="Franch-Gras L."/>
            <person name="Hahn C."/>
            <person name="Garcia-Roger E.M."/>
            <person name="Carmona M.J."/>
            <person name="Serra M."/>
            <person name="Gomez A."/>
        </authorList>
    </citation>
    <scope>NUCLEOTIDE SEQUENCE [LARGE SCALE GENOMIC DNA]</scope>
    <source>
        <strain evidence="1">HYR1</strain>
    </source>
</reference>